<comment type="subunit">
    <text evidence="7">Part of a complex composed of FtsB, FtsL and FtsQ.</text>
</comment>
<evidence type="ECO:0000256" key="7">
    <source>
        <dbReference type="HAMAP-Rule" id="MF_00599"/>
    </source>
</evidence>
<sequence>MNRVTGPRLLLALLLVTLLALQLRLWFGEGSLRHGLALQQNVAELEQETERLRDRNRLMAADVADLKQGLDTVEEIARRDLGLIRDGETFYLVLDRDVAQ</sequence>
<dbReference type="InterPro" id="IPR007060">
    <property type="entry name" value="FtsL/DivIC"/>
</dbReference>
<feature type="topological domain" description="Periplasmic" evidence="7">
    <location>
        <begin position="28"/>
        <end position="100"/>
    </location>
</feature>
<keyword evidence="1 7" id="KW-1003">Cell membrane</keyword>
<comment type="caution">
    <text evidence="8">The sequence shown here is derived from an EMBL/GenBank/DDBJ whole genome shotgun (WGS) entry which is preliminary data.</text>
</comment>
<protein>
    <recommendedName>
        <fullName evidence="7">Cell division protein FtsB</fullName>
    </recommendedName>
</protein>
<keyword evidence="6 7" id="KW-0131">Cell cycle</keyword>
<feature type="coiled-coil region" evidence="7">
    <location>
        <begin position="35"/>
        <end position="62"/>
    </location>
</feature>
<keyword evidence="2 7" id="KW-0132">Cell division</keyword>
<keyword evidence="7" id="KW-0997">Cell inner membrane</keyword>
<name>A0ABV4AF76_9GAMM</name>
<evidence type="ECO:0000313" key="8">
    <source>
        <dbReference type="EMBL" id="MEY1661493.1"/>
    </source>
</evidence>
<dbReference type="PANTHER" id="PTHR37485:SF1">
    <property type="entry name" value="CELL DIVISION PROTEIN FTSB"/>
    <property type="match status" value="1"/>
</dbReference>
<accession>A0ABV4AF76</accession>
<comment type="subcellular location">
    <subcellularLocation>
        <location evidence="7">Cell inner membrane</location>
        <topology evidence="7">Single-pass type II membrane protein</topology>
    </subcellularLocation>
    <text evidence="7">Localizes to the division septum.</text>
</comment>
<dbReference type="PANTHER" id="PTHR37485">
    <property type="entry name" value="CELL DIVISION PROTEIN FTSB"/>
    <property type="match status" value="1"/>
</dbReference>
<keyword evidence="3 7" id="KW-0812">Transmembrane</keyword>
<proteinExistence type="inferred from homology"/>
<evidence type="ECO:0000256" key="4">
    <source>
        <dbReference type="ARBA" id="ARBA00022989"/>
    </source>
</evidence>
<comment type="similarity">
    <text evidence="7">Belongs to the FtsB family.</text>
</comment>
<evidence type="ECO:0000256" key="6">
    <source>
        <dbReference type="ARBA" id="ARBA00023306"/>
    </source>
</evidence>
<comment type="function">
    <text evidence="7">Essential cell division protein. May link together the upstream cell division proteins, which are predominantly cytoplasmic, with the downstream cell division proteins, which are predominantly periplasmic.</text>
</comment>
<dbReference type="EMBL" id="JBGCUO010000001">
    <property type="protein sequence ID" value="MEY1661493.1"/>
    <property type="molecule type" value="Genomic_DNA"/>
</dbReference>
<keyword evidence="4 7" id="KW-1133">Transmembrane helix</keyword>
<gene>
    <name evidence="7" type="primary">ftsB</name>
    <name evidence="8" type="ORF">AB5I84_04940</name>
</gene>
<keyword evidence="9" id="KW-1185">Reference proteome</keyword>
<evidence type="ECO:0000256" key="1">
    <source>
        <dbReference type="ARBA" id="ARBA00022475"/>
    </source>
</evidence>
<dbReference type="Pfam" id="PF04977">
    <property type="entry name" value="DivIC"/>
    <property type="match status" value="1"/>
</dbReference>
<reference evidence="8 9" key="1">
    <citation type="submission" date="2024-07" db="EMBL/GenBank/DDBJ databases">
        <authorList>
            <person name="Ren Q."/>
        </authorList>
    </citation>
    <scope>NUCLEOTIDE SEQUENCE [LARGE SCALE GENOMIC DNA]</scope>
    <source>
        <strain evidence="8 9">REN37</strain>
    </source>
</reference>
<evidence type="ECO:0000256" key="3">
    <source>
        <dbReference type="ARBA" id="ARBA00022692"/>
    </source>
</evidence>
<keyword evidence="7" id="KW-0175">Coiled coil</keyword>
<evidence type="ECO:0000256" key="5">
    <source>
        <dbReference type="ARBA" id="ARBA00023136"/>
    </source>
</evidence>
<evidence type="ECO:0000313" key="9">
    <source>
        <dbReference type="Proteomes" id="UP001562065"/>
    </source>
</evidence>
<evidence type="ECO:0000256" key="2">
    <source>
        <dbReference type="ARBA" id="ARBA00022618"/>
    </source>
</evidence>
<dbReference type="HAMAP" id="MF_00599">
    <property type="entry name" value="FtsB"/>
    <property type="match status" value="1"/>
</dbReference>
<feature type="topological domain" description="Cytoplasmic" evidence="7">
    <location>
        <begin position="1"/>
        <end position="9"/>
    </location>
</feature>
<dbReference type="InterPro" id="IPR023081">
    <property type="entry name" value="Cell_div_FtsB"/>
</dbReference>
<keyword evidence="5 7" id="KW-0472">Membrane</keyword>
<organism evidence="8 9">
    <name type="scientific">Isoalcanivorax beigongshangi</name>
    <dbReference type="NCBI Taxonomy" id="3238810"/>
    <lineage>
        <taxon>Bacteria</taxon>
        <taxon>Pseudomonadati</taxon>
        <taxon>Pseudomonadota</taxon>
        <taxon>Gammaproteobacteria</taxon>
        <taxon>Oceanospirillales</taxon>
        <taxon>Alcanivoracaceae</taxon>
        <taxon>Isoalcanivorax</taxon>
    </lineage>
</organism>
<dbReference type="Proteomes" id="UP001562065">
    <property type="component" value="Unassembled WGS sequence"/>
</dbReference>
<dbReference type="RefSeq" id="WP_369454747.1">
    <property type="nucleotide sequence ID" value="NZ_JBGCUO010000001.1"/>
</dbReference>